<comment type="caution">
    <text evidence="2">The sequence shown here is derived from an EMBL/GenBank/DDBJ whole genome shotgun (WGS) entry which is preliminary data.</text>
</comment>
<evidence type="ECO:0000256" key="1">
    <source>
        <dbReference type="SAM" id="MobiDB-lite"/>
    </source>
</evidence>
<dbReference type="Proteomes" id="UP000295192">
    <property type="component" value="Unassembled WGS sequence"/>
</dbReference>
<proteinExistence type="predicted"/>
<feature type="compositionally biased region" description="Basic and acidic residues" evidence="1">
    <location>
        <begin position="93"/>
        <end position="109"/>
    </location>
</feature>
<feature type="compositionally biased region" description="Low complexity" evidence="1">
    <location>
        <begin position="140"/>
        <end position="152"/>
    </location>
</feature>
<feature type="region of interest" description="Disordered" evidence="1">
    <location>
        <begin position="59"/>
        <end position="152"/>
    </location>
</feature>
<gene>
    <name evidence="2" type="ORF">AWZ03_008344</name>
</gene>
<feature type="region of interest" description="Disordered" evidence="1">
    <location>
        <begin position="18"/>
        <end position="46"/>
    </location>
</feature>
<accession>A0A484BAE6</accession>
<keyword evidence="3" id="KW-1185">Reference proteome</keyword>
<reference evidence="2 3" key="1">
    <citation type="journal article" date="2019" name="J. Hered.">
        <title>An Improved Genome Assembly for Drosophila navojoa, the Basal Species in the mojavensis Cluster.</title>
        <authorList>
            <person name="Vanderlinde T."/>
            <person name="Dupim E.G."/>
            <person name="Nazario-Yepiz N.O."/>
            <person name="Carvalho A.B."/>
        </authorList>
    </citation>
    <scope>NUCLEOTIDE SEQUENCE [LARGE SCALE GENOMIC DNA]</scope>
    <source>
        <strain evidence="2">Navoj_Jal97</strain>
        <tissue evidence="2">Whole organism</tissue>
    </source>
</reference>
<sequence>MPCDAMRRLQLGLAVAKAGSGCKEQQQQHSHKREGRTAPGKVGRQEFSRRLGCCQRCRPQIKNKTEPSEQKTKSGLDFDSSNALKRTGIPKLSDYHWEQSRAEQSRAEQIEEPAAPSESTATISAPVSGDGRQMQLQMGDAAADATSASKTH</sequence>
<dbReference type="AlphaFoldDB" id="A0A484BAE6"/>
<dbReference type="EMBL" id="LSRL02000082">
    <property type="protein sequence ID" value="TDG45282.1"/>
    <property type="molecule type" value="Genomic_DNA"/>
</dbReference>
<name>A0A484BAE6_DRONA</name>
<organism evidence="2 3">
    <name type="scientific">Drosophila navojoa</name>
    <name type="common">Fruit fly</name>
    <dbReference type="NCBI Taxonomy" id="7232"/>
    <lineage>
        <taxon>Eukaryota</taxon>
        <taxon>Metazoa</taxon>
        <taxon>Ecdysozoa</taxon>
        <taxon>Arthropoda</taxon>
        <taxon>Hexapoda</taxon>
        <taxon>Insecta</taxon>
        <taxon>Pterygota</taxon>
        <taxon>Neoptera</taxon>
        <taxon>Endopterygota</taxon>
        <taxon>Diptera</taxon>
        <taxon>Brachycera</taxon>
        <taxon>Muscomorpha</taxon>
        <taxon>Ephydroidea</taxon>
        <taxon>Drosophilidae</taxon>
        <taxon>Drosophila</taxon>
    </lineage>
</organism>
<protein>
    <submittedName>
        <fullName evidence="2">Uncharacterized protein</fullName>
    </submittedName>
</protein>
<evidence type="ECO:0000313" key="3">
    <source>
        <dbReference type="Proteomes" id="UP000295192"/>
    </source>
</evidence>
<evidence type="ECO:0000313" key="2">
    <source>
        <dbReference type="EMBL" id="TDG45282.1"/>
    </source>
</evidence>
<feature type="compositionally biased region" description="Basic and acidic residues" evidence="1">
    <location>
        <begin position="63"/>
        <end position="76"/>
    </location>
</feature>